<evidence type="ECO:0000313" key="14">
    <source>
        <dbReference type="Proteomes" id="UP000515145"/>
    </source>
</evidence>
<evidence type="ECO:0000256" key="8">
    <source>
        <dbReference type="ARBA" id="ARBA00083396"/>
    </source>
</evidence>
<dbReference type="FunFam" id="2.30.29.30:FF:000161">
    <property type="entry name" value="Rho GTPase activating protein 42"/>
    <property type="match status" value="1"/>
</dbReference>
<feature type="domain" description="Rho-GAP" evidence="13">
    <location>
        <begin position="395"/>
        <end position="591"/>
    </location>
</feature>
<dbReference type="Pfam" id="PF16746">
    <property type="entry name" value="BAR_3"/>
    <property type="match status" value="1"/>
</dbReference>
<evidence type="ECO:0000256" key="4">
    <source>
        <dbReference type="ARBA" id="ARBA00023054"/>
    </source>
</evidence>
<dbReference type="GO" id="GO:0005737">
    <property type="term" value="C:cytoplasm"/>
    <property type="evidence" value="ECO:0007669"/>
    <property type="project" value="InterPro"/>
</dbReference>
<evidence type="ECO:0000256" key="10">
    <source>
        <dbReference type="SAM" id="MobiDB-lite"/>
    </source>
</evidence>
<dbReference type="GeneID" id="114444293"/>
<keyword evidence="1 9" id="KW-0728">SH3 domain</keyword>
<dbReference type="GO" id="GO:0007165">
    <property type="term" value="P:signal transduction"/>
    <property type="evidence" value="ECO:0007669"/>
    <property type="project" value="InterPro"/>
</dbReference>
<evidence type="ECO:0000313" key="15">
    <source>
        <dbReference type="RefSeq" id="XP_028274530.1"/>
    </source>
</evidence>
<dbReference type="InterPro" id="IPR001849">
    <property type="entry name" value="PH_domain"/>
</dbReference>
<keyword evidence="2" id="KW-0343">GTPase activation</keyword>
<evidence type="ECO:0000256" key="1">
    <source>
        <dbReference type="ARBA" id="ARBA00022443"/>
    </source>
</evidence>
<evidence type="ECO:0000259" key="12">
    <source>
        <dbReference type="PROSITE" id="PS50003"/>
    </source>
</evidence>
<dbReference type="SUPFAM" id="SSF50044">
    <property type="entry name" value="SH3-domain"/>
    <property type="match status" value="1"/>
</dbReference>
<dbReference type="Gene3D" id="1.20.1270.60">
    <property type="entry name" value="Arfaptin homology (AH) domain/BAR domain"/>
    <property type="match status" value="1"/>
</dbReference>
<sequence>MGLPTLEFSDSFLDSPDFRERLKCHEIELERTNKFIKELIKDGNMLITALKNLSAAVQKFSQSLQEFQFECIGDAETDDEVNIAQSFKEFSQLMNTVEEERRRLIQNADDVLITPLEKFRKEQIGAAKEGKKKFDKETEKYYSTLERHLNLSSKKKEAYLQEADTQIDKERQLFYDASLEYVFKIQEVQEKKKFEFVEPLLAFLQGLFTFYHEGYELAHEFEPYKQQLQFNLQNTRNNFVSTKQEVEKLMKRIRSADQDYKPPGQWTMEGFLYVQEKRPLGCTWTRHYCTYEKGSKTFTMSNTENKSAGKQNGLVLNQPEMFKLKSCIRRKTDSIDKRFCFDIEVVERNNICRGTLFRPLQFFCKVRHGVMTLQALSESNRRLWLEAMDGKEPIYNLPAILSKKEETFLNEAGFNFVRKCIDLVETRGLTTMGLYRIGGVNSKVQKLMTTVFSPKAPVDMDLDPETWDNKTITSGLKNYLRCLSEPLMTFKLHKDFIMAVKSDDQNYRVCAVHALVHKLPERNKEMLELLIKHLVTVSTQNEFNLMTVSNLGVIFGPTLMRSQEETVAAMMNIKFQNIVVEILIENFDKIFRQPPDPNVPLPQPQSQTGSRRSRGICLSTGPRKPRSLYTPTLCLADAESPCIGDTFSSSPSSTPAGSMESLSSHSSEQNTSSKTACSAQRTGQDHRRTPSQLSNGPRSTACVSSPESSSREDAGRTDGESEDALSLSSVSTVPWLSPAPKKAPHSRPDLKPLLLNRSAAPSLKSLHISEGHRSCSGSAQNVSTLESKESSKPAEHPDLPPKQVTRRRMDTSVGNGYQRPGSVVAAKALLFENASSSSSSSQSAPVGREAKAMYSCEAEHSHELSFPQGAHFSNVYPSVEPGWLQATYEGRTGLIPENYVVFL</sequence>
<dbReference type="RefSeq" id="XP_028274530.1">
    <property type="nucleotide sequence ID" value="XM_028418729.1"/>
</dbReference>
<dbReference type="Gene3D" id="2.30.29.30">
    <property type="entry name" value="Pleckstrin-homology domain (PH domain)/Phosphotyrosine-binding domain (PTB)"/>
    <property type="match status" value="1"/>
</dbReference>
<feature type="compositionally biased region" description="Pro residues" evidence="10">
    <location>
        <begin position="594"/>
        <end position="603"/>
    </location>
</feature>
<evidence type="ECO:0000259" key="11">
    <source>
        <dbReference type="PROSITE" id="PS50002"/>
    </source>
</evidence>
<feature type="region of interest" description="Disordered" evidence="10">
    <location>
        <begin position="594"/>
        <end position="624"/>
    </location>
</feature>
<dbReference type="InterPro" id="IPR036028">
    <property type="entry name" value="SH3-like_dom_sf"/>
</dbReference>
<dbReference type="InterPro" id="IPR008936">
    <property type="entry name" value="Rho_GTPase_activation_prot"/>
</dbReference>
<name>A0A6P7JCV1_9TELE</name>
<dbReference type="SUPFAM" id="SSF50729">
    <property type="entry name" value="PH domain-like"/>
    <property type="match status" value="1"/>
</dbReference>
<evidence type="ECO:0000256" key="5">
    <source>
        <dbReference type="ARBA" id="ARBA00056973"/>
    </source>
</evidence>
<evidence type="ECO:0000256" key="3">
    <source>
        <dbReference type="ARBA" id="ARBA00022553"/>
    </source>
</evidence>
<feature type="compositionally biased region" description="Basic and acidic residues" evidence="10">
    <location>
        <begin position="786"/>
        <end position="799"/>
    </location>
</feature>
<dbReference type="SMART" id="SM00326">
    <property type="entry name" value="SH3"/>
    <property type="match status" value="1"/>
</dbReference>
<keyword evidence="4" id="KW-0175">Coiled coil</keyword>
<dbReference type="Gene3D" id="1.10.555.10">
    <property type="entry name" value="Rho GTPase activation protein"/>
    <property type="match status" value="1"/>
</dbReference>
<organism evidence="14 15">
    <name type="scientific">Parambassis ranga</name>
    <name type="common">Indian glassy fish</name>
    <dbReference type="NCBI Taxonomy" id="210632"/>
    <lineage>
        <taxon>Eukaryota</taxon>
        <taxon>Metazoa</taxon>
        <taxon>Chordata</taxon>
        <taxon>Craniata</taxon>
        <taxon>Vertebrata</taxon>
        <taxon>Euteleostomi</taxon>
        <taxon>Actinopterygii</taxon>
        <taxon>Neopterygii</taxon>
        <taxon>Teleostei</taxon>
        <taxon>Neoteleostei</taxon>
        <taxon>Acanthomorphata</taxon>
        <taxon>Ovalentaria</taxon>
        <taxon>Ambassidae</taxon>
        <taxon>Parambassis</taxon>
    </lineage>
</organism>
<feature type="compositionally biased region" description="Polar residues" evidence="10">
    <location>
        <begin position="775"/>
        <end position="785"/>
    </location>
</feature>
<evidence type="ECO:0000256" key="7">
    <source>
        <dbReference type="ARBA" id="ARBA00081471"/>
    </source>
</evidence>
<dbReference type="FunFam" id="1.20.1270.60:FF:000001">
    <property type="entry name" value="Rho GTPase-activating protein 26"/>
    <property type="match status" value="1"/>
</dbReference>
<dbReference type="Pfam" id="PF14604">
    <property type="entry name" value="SH3_9"/>
    <property type="match status" value="1"/>
</dbReference>
<evidence type="ECO:0000256" key="2">
    <source>
        <dbReference type="ARBA" id="ARBA00022468"/>
    </source>
</evidence>
<evidence type="ECO:0000256" key="9">
    <source>
        <dbReference type="PROSITE-ProRule" id="PRU00192"/>
    </source>
</evidence>
<dbReference type="AlphaFoldDB" id="A0A6P7JCV1"/>
<dbReference type="GO" id="GO:0005096">
    <property type="term" value="F:GTPase activator activity"/>
    <property type="evidence" value="ECO:0007669"/>
    <property type="project" value="UniProtKB-KW"/>
</dbReference>
<dbReference type="Pfam" id="PF00620">
    <property type="entry name" value="RhoGAP"/>
    <property type="match status" value="1"/>
</dbReference>
<dbReference type="InterPro" id="IPR047225">
    <property type="entry name" value="PH_GRAF"/>
</dbReference>
<dbReference type="FunFam" id="2.30.30.40:FF:000114">
    <property type="entry name" value="Rho GTPase activating protein 42"/>
    <property type="match status" value="1"/>
</dbReference>
<feature type="compositionally biased region" description="Polar residues" evidence="10">
    <location>
        <begin position="690"/>
        <end position="708"/>
    </location>
</feature>
<feature type="domain" description="PH" evidence="12">
    <location>
        <begin position="265"/>
        <end position="393"/>
    </location>
</feature>
<dbReference type="SUPFAM" id="SSF48350">
    <property type="entry name" value="GTPase activation domain, GAP"/>
    <property type="match status" value="1"/>
</dbReference>
<dbReference type="PANTHER" id="PTHR12552:SF3">
    <property type="entry name" value="RHO GTPASE-ACTIVATING PROTEIN 42"/>
    <property type="match status" value="1"/>
</dbReference>
<dbReference type="Proteomes" id="UP000515145">
    <property type="component" value="Chromosome 13"/>
</dbReference>
<evidence type="ECO:0000259" key="13">
    <source>
        <dbReference type="PROSITE" id="PS50238"/>
    </source>
</evidence>
<dbReference type="InterPro" id="IPR047234">
    <property type="entry name" value="GRAF_fam"/>
</dbReference>
<proteinExistence type="predicted"/>
<dbReference type="InterPro" id="IPR001452">
    <property type="entry name" value="SH3_domain"/>
</dbReference>
<dbReference type="Gene3D" id="2.30.30.40">
    <property type="entry name" value="SH3 Domains"/>
    <property type="match status" value="1"/>
</dbReference>
<keyword evidence="14" id="KW-1185">Reference proteome</keyword>
<feature type="region of interest" description="Disordered" evidence="10">
    <location>
        <begin position="646"/>
        <end position="751"/>
    </location>
</feature>
<dbReference type="SUPFAM" id="SSF103657">
    <property type="entry name" value="BAR/IMD domain-like"/>
    <property type="match status" value="1"/>
</dbReference>
<comment type="function">
    <text evidence="5">May influence blood pressure by functioning as a GTPase-activating protein for RHOA in vascular smooth muscle.</text>
</comment>
<keyword evidence="3" id="KW-0597">Phosphoprotein</keyword>
<dbReference type="InterPro" id="IPR000198">
    <property type="entry name" value="RhoGAP_dom"/>
</dbReference>
<dbReference type="InParanoid" id="A0A6P7JCV1"/>
<protein>
    <recommendedName>
        <fullName evidence="6">Rho GTPase-activating protein 42</fullName>
    </recommendedName>
    <alternativeName>
        <fullName evidence="7">Rho GTPase-activating protein 10-like</fullName>
    </alternativeName>
    <alternativeName>
        <fullName evidence="8">Rho-type GTPase-activating protein 42</fullName>
    </alternativeName>
</protein>
<dbReference type="PROSITE" id="PS50238">
    <property type="entry name" value="RHOGAP"/>
    <property type="match status" value="1"/>
</dbReference>
<evidence type="ECO:0000256" key="6">
    <source>
        <dbReference type="ARBA" id="ARBA00070281"/>
    </source>
</evidence>
<dbReference type="PANTHER" id="PTHR12552">
    <property type="entry name" value="OLIGOPHRENIN 1"/>
    <property type="match status" value="1"/>
</dbReference>
<feature type="compositionally biased region" description="Low complexity" evidence="10">
    <location>
        <begin position="648"/>
        <end position="673"/>
    </location>
</feature>
<accession>A0A6P7JCV1</accession>
<dbReference type="FunFam" id="1.10.555.10:FF:000008">
    <property type="entry name" value="Rho GTPase-activating protein 42"/>
    <property type="match status" value="1"/>
</dbReference>
<gene>
    <name evidence="15" type="primary">arhgap42b</name>
</gene>
<dbReference type="CTD" id="569534"/>
<dbReference type="InterPro" id="IPR004148">
    <property type="entry name" value="BAR_dom"/>
</dbReference>
<dbReference type="InterPro" id="IPR011993">
    <property type="entry name" value="PH-like_dom_sf"/>
</dbReference>
<reference evidence="15" key="1">
    <citation type="submission" date="2025-08" db="UniProtKB">
        <authorList>
            <consortium name="RefSeq"/>
        </authorList>
    </citation>
    <scope>IDENTIFICATION</scope>
</reference>
<feature type="compositionally biased region" description="Basic and acidic residues" evidence="10">
    <location>
        <begin position="709"/>
        <end position="719"/>
    </location>
</feature>
<dbReference type="SMART" id="SM00324">
    <property type="entry name" value="RhoGAP"/>
    <property type="match status" value="1"/>
</dbReference>
<dbReference type="InterPro" id="IPR027267">
    <property type="entry name" value="AH/BAR_dom_sf"/>
</dbReference>
<dbReference type="CDD" id="cd01249">
    <property type="entry name" value="BAR-PH_GRAF_family"/>
    <property type="match status" value="1"/>
</dbReference>
<dbReference type="PROSITE" id="PS50002">
    <property type="entry name" value="SH3"/>
    <property type="match status" value="1"/>
</dbReference>
<dbReference type="OrthoDB" id="3183924at2759"/>
<dbReference type="SMART" id="SM00233">
    <property type="entry name" value="PH"/>
    <property type="match status" value="1"/>
</dbReference>
<feature type="region of interest" description="Disordered" evidence="10">
    <location>
        <begin position="767"/>
        <end position="818"/>
    </location>
</feature>
<feature type="domain" description="SH3" evidence="11">
    <location>
        <begin position="845"/>
        <end position="903"/>
    </location>
</feature>
<dbReference type="PROSITE" id="PS50003">
    <property type="entry name" value="PH_DOMAIN"/>
    <property type="match status" value="1"/>
</dbReference>